<keyword evidence="7" id="KW-0408">Iron</keyword>
<dbReference type="Gene3D" id="3.40.640.10">
    <property type="entry name" value="Type I PLP-dependent aspartate aminotransferase-like (Major domain)"/>
    <property type="match status" value="1"/>
</dbReference>
<comment type="cofactor">
    <cofactor evidence="1 10">
        <name>pyridoxal 5'-phosphate</name>
        <dbReference type="ChEBI" id="CHEBI:597326"/>
    </cofactor>
</comment>
<dbReference type="InterPro" id="IPR015421">
    <property type="entry name" value="PyrdxlP-dep_Trfase_major"/>
</dbReference>
<evidence type="ECO:0000256" key="5">
    <source>
        <dbReference type="ARBA" id="ARBA00022723"/>
    </source>
</evidence>
<name>A0A1M5TEY1_9FLAO</name>
<dbReference type="InterPro" id="IPR016454">
    <property type="entry name" value="Cysteine_dSase"/>
</dbReference>
<feature type="domain" description="Aminotransferase class V" evidence="11">
    <location>
        <begin position="10"/>
        <end position="377"/>
    </location>
</feature>
<dbReference type="STRING" id="1089305.SAMN05444148_2146"/>
<evidence type="ECO:0000313" key="12">
    <source>
        <dbReference type="EMBL" id="SHH49274.1"/>
    </source>
</evidence>
<evidence type="ECO:0000256" key="4">
    <source>
        <dbReference type="ARBA" id="ARBA00022679"/>
    </source>
</evidence>
<keyword evidence="13" id="KW-1185">Reference proteome</keyword>
<comment type="catalytic activity">
    <reaction evidence="9">
        <text>(sulfur carrier)-H + L-cysteine = (sulfur carrier)-SH + L-alanine</text>
        <dbReference type="Rhea" id="RHEA:43892"/>
        <dbReference type="Rhea" id="RHEA-COMP:14737"/>
        <dbReference type="Rhea" id="RHEA-COMP:14739"/>
        <dbReference type="ChEBI" id="CHEBI:29917"/>
        <dbReference type="ChEBI" id="CHEBI:35235"/>
        <dbReference type="ChEBI" id="CHEBI:57972"/>
        <dbReference type="ChEBI" id="CHEBI:64428"/>
        <dbReference type="EC" id="2.8.1.7"/>
    </reaction>
</comment>
<dbReference type="PANTHER" id="PTHR11601">
    <property type="entry name" value="CYSTEINE DESULFURYLASE FAMILY MEMBER"/>
    <property type="match status" value="1"/>
</dbReference>
<accession>A0A1M5TEY1</accession>
<dbReference type="InterPro" id="IPR020578">
    <property type="entry name" value="Aminotrans_V_PyrdxlP_BS"/>
</dbReference>
<evidence type="ECO:0000259" key="11">
    <source>
        <dbReference type="Pfam" id="PF00266"/>
    </source>
</evidence>
<evidence type="ECO:0000256" key="1">
    <source>
        <dbReference type="ARBA" id="ARBA00001933"/>
    </source>
</evidence>
<evidence type="ECO:0000256" key="7">
    <source>
        <dbReference type="ARBA" id="ARBA00023004"/>
    </source>
</evidence>
<dbReference type="InterPro" id="IPR000192">
    <property type="entry name" value="Aminotrans_V_dom"/>
</dbReference>
<dbReference type="PANTHER" id="PTHR11601:SF34">
    <property type="entry name" value="CYSTEINE DESULFURASE"/>
    <property type="match status" value="1"/>
</dbReference>
<reference evidence="13" key="1">
    <citation type="submission" date="2016-11" db="EMBL/GenBank/DDBJ databases">
        <authorList>
            <person name="Varghese N."/>
            <person name="Submissions S."/>
        </authorList>
    </citation>
    <scope>NUCLEOTIDE SEQUENCE [LARGE SCALE GENOMIC DNA]</scope>
    <source>
        <strain evidence="13">DSM 25330</strain>
    </source>
</reference>
<dbReference type="InterPro" id="IPR015422">
    <property type="entry name" value="PyrdxlP-dep_Trfase_small"/>
</dbReference>
<dbReference type="Gene3D" id="3.90.1150.10">
    <property type="entry name" value="Aspartate Aminotransferase, domain 1"/>
    <property type="match status" value="1"/>
</dbReference>
<dbReference type="InterPro" id="IPR015424">
    <property type="entry name" value="PyrdxlP-dep_Trfase"/>
</dbReference>
<dbReference type="Pfam" id="PF00266">
    <property type="entry name" value="Aminotran_5"/>
    <property type="match status" value="1"/>
</dbReference>
<dbReference type="EC" id="2.8.1.7" evidence="3"/>
<dbReference type="Proteomes" id="UP000184522">
    <property type="component" value="Unassembled WGS sequence"/>
</dbReference>
<keyword evidence="8" id="KW-0411">Iron-sulfur</keyword>
<comment type="similarity">
    <text evidence="2">Belongs to the class-V pyridoxal-phosphate-dependent aminotransferase family. NifS/IscS subfamily.</text>
</comment>
<evidence type="ECO:0000313" key="13">
    <source>
        <dbReference type="Proteomes" id="UP000184522"/>
    </source>
</evidence>
<proteinExistence type="inferred from homology"/>
<evidence type="ECO:0000256" key="8">
    <source>
        <dbReference type="ARBA" id="ARBA00023014"/>
    </source>
</evidence>
<dbReference type="PROSITE" id="PS00595">
    <property type="entry name" value="AA_TRANSFER_CLASS_5"/>
    <property type="match status" value="1"/>
</dbReference>
<dbReference type="PIRSF" id="PIRSF005572">
    <property type="entry name" value="NifS"/>
    <property type="match status" value="1"/>
</dbReference>
<dbReference type="Gene3D" id="1.10.260.50">
    <property type="match status" value="1"/>
</dbReference>
<dbReference type="AlphaFoldDB" id="A0A1M5TEY1"/>
<evidence type="ECO:0000256" key="9">
    <source>
        <dbReference type="ARBA" id="ARBA00050776"/>
    </source>
</evidence>
<organism evidence="12 13">
    <name type="scientific">Winogradskyella jejuensis</name>
    <dbReference type="NCBI Taxonomy" id="1089305"/>
    <lineage>
        <taxon>Bacteria</taxon>
        <taxon>Pseudomonadati</taxon>
        <taxon>Bacteroidota</taxon>
        <taxon>Flavobacteriia</taxon>
        <taxon>Flavobacteriales</taxon>
        <taxon>Flavobacteriaceae</taxon>
        <taxon>Winogradskyella</taxon>
    </lineage>
</organism>
<protein>
    <recommendedName>
        <fullName evidence="3">cysteine desulfurase</fullName>
        <ecNumber evidence="3">2.8.1.7</ecNumber>
    </recommendedName>
</protein>
<keyword evidence="4" id="KW-0808">Transferase</keyword>
<sequence>MPYFCGMKNIYLDSAATTQLRPEVIEKMAEVLQNNYGNASSTHSFGRSAKSIMEQCRKNIAAYFNVAASEIVFTSGGTEADNLALRSAVRDLGVTEIITSKIEHHAVLHTVEQLKNEYNIKVSYVQLDEKGTVDYTHLEGLLQTEGKKLVSLMHINNEIGNILDLKRVADLCKANDALFQTDTVQSVGHYHIDLQDIQVDFLAASAHKFHGPKGGGFCFVRKESGLKPLIFGGEQERGYRAGTECLHNIVGMDEALRLSYLNLEEERKSIKALKQYFIDSLNAKLPGCHFNGYSSDLEKSTYTLVNVCLPLPPEKAVMLQFQLDLKGIACSKGSACQSGSSMQSHVLTQVLPEDLLQRPSVRFSFSKYNTQEEIDYVVDTLCEFAKS</sequence>
<keyword evidence="5" id="KW-0479">Metal-binding</keyword>
<gene>
    <name evidence="12" type="ORF">SAMN05444148_2146</name>
</gene>
<dbReference type="SUPFAM" id="SSF53383">
    <property type="entry name" value="PLP-dependent transferases"/>
    <property type="match status" value="1"/>
</dbReference>
<dbReference type="GO" id="GO:0031071">
    <property type="term" value="F:cysteine desulfurase activity"/>
    <property type="evidence" value="ECO:0007669"/>
    <property type="project" value="UniProtKB-EC"/>
</dbReference>
<evidence type="ECO:0000256" key="2">
    <source>
        <dbReference type="ARBA" id="ARBA00006490"/>
    </source>
</evidence>
<evidence type="ECO:0000256" key="10">
    <source>
        <dbReference type="RuleBase" id="RU004504"/>
    </source>
</evidence>
<dbReference type="GO" id="GO:0051536">
    <property type="term" value="F:iron-sulfur cluster binding"/>
    <property type="evidence" value="ECO:0007669"/>
    <property type="project" value="UniProtKB-KW"/>
</dbReference>
<evidence type="ECO:0000256" key="3">
    <source>
        <dbReference type="ARBA" id="ARBA00012239"/>
    </source>
</evidence>
<dbReference type="EMBL" id="FQWS01000002">
    <property type="protein sequence ID" value="SHH49274.1"/>
    <property type="molecule type" value="Genomic_DNA"/>
</dbReference>
<keyword evidence="6" id="KW-0663">Pyridoxal phosphate</keyword>
<evidence type="ECO:0000256" key="6">
    <source>
        <dbReference type="ARBA" id="ARBA00022898"/>
    </source>
</evidence>
<dbReference type="GO" id="GO:0046872">
    <property type="term" value="F:metal ion binding"/>
    <property type="evidence" value="ECO:0007669"/>
    <property type="project" value="UniProtKB-KW"/>
</dbReference>